<proteinExistence type="predicted"/>
<keyword evidence="1" id="KW-0238">DNA-binding</keyword>
<dbReference type="SUPFAM" id="SSF56349">
    <property type="entry name" value="DNA breaking-rejoining enzymes"/>
    <property type="match status" value="1"/>
</dbReference>
<evidence type="ECO:0000256" key="1">
    <source>
        <dbReference type="ARBA" id="ARBA00023125"/>
    </source>
</evidence>
<protein>
    <recommendedName>
        <fullName evidence="2">Core-binding (CB) domain-containing protein</fullName>
    </recommendedName>
</protein>
<dbReference type="InterPro" id="IPR010998">
    <property type="entry name" value="Integrase_recombinase_N"/>
</dbReference>
<dbReference type="InterPro" id="IPR004107">
    <property type="entry name" value="Integrase_SAM-like_N"/>
</dbReference>
<evidence type="ECO:0000313" key="3">
    <source>
        <dbReference type="EMBL" id="VAX07559.1"/>
    </source>
</evidence>
<accession>A0A3B1ANP5</accession>
<organism evidence="3">
    <name type="scientific">hydrothermal vent metagenome</name>
    <dbReference type="NCBI Taxonomy" id="652676"/>
    <lineage>
        <taxon>unclassified sequences</taxon>
        <taxon>metagenomes</taxon>
        <taxon>ecological metagenomes</taxon>
    </lineage>
</organism>
<evidence type="ECO:0000259" key="2">
    <source>
        <dbReference type="PROSITE" id="PS51900"/>
    </source>
</evidence>
<name>A0A3B1ANP5_9ZZZZ</name>
<dbReference type="GO" id="GO:0015074">
    <property type="term" value="P:DNA integration"/>
    <property type="evidence" value="ECO:0007669"/>
    <property type="project" value="InterPro"/>
</dbReference>
<dbReference type="EMBL" id="UOFX01000025">
    <property type="protein sequence ID" value="VAX07559.1"/>
    <property type="molecule type" value="Genomic_DNA"/>
</dbReference>
<dbReference type="GO" id="GO:0003677">
    <property type="term" value="F:DNA binding"/>
    <property type="evidence" value="ECO:0007669"/>
    <property type="project" value="UniProtKB-KW"/>
</dbReference>
<dbReference type="PROSITE" id="PS51900">
    <property type="entry name" value="CB"/>
    <property type="match status" value="1"/>
</dbReference>
<dbReference type="Gene3D" id="1.10.150.130">
    <property type="match status" value="1"/>
</dbReference>
<dbReference type="InterPro" id="IPR011010">
    <property type="entry name" value="DNA_brk_join_enz"/>
</dbReference>
<sequence length="281" mass="32058">MQGGFNSHLASFPHSFKSSTKISADQFWDKFIASLLKQGIKEVEARWCVLRAEQYIRAFPDKRLADNTVDDVTGYLESVGRQGQLADWQFIQTVSAIQNLLRTAKAPVQTKIDWGYWRDSARTLSSNHPTVAREAFQHDDEQVSGARFKKKRNKASFLDSIRKDHSKLLEQLATEIRRRKYSIRTEQAYEVWVCRFIGFCDNRDPVGLSAKQVVAFLEDLAVRGNVAASTQNQALNALVFLYKQVLHSPLDELEGFTRAKRLPVVLERGEVGRLLERLDGL</sequence>
<dbReference type="Pfam" id="PF13495">
    <property type="entry name" value="Phage_int_SAM_4"/>
    <property type="match status" value="1"/>
</dbReference>
<reference evidence="3" key="1">
    <citation type="submission" date="2018-06" db="EMBL/GenBank/DDBJ databases">
        <authorList>
            <person name="Zhirakovskaya E."/>
        </authorList>
    </citation>
    <scope>NUCLEOTIDE SEQUENCE</scope>
</reference>
<feature type="domain" description="Core-binding (CB)" evidence="2">
    <location>
        <begin position="163"/>
        <end position="246"/>
    </location>
</feature>
<dbReference type="InterPro" id="IPR044068">
    <property type="entry name" value="CB"/>
</dbReference>
<gene>
    <name evidence="3" type="ORF">MNBD_GAMMA26-390</name>
</gene>
<dbReference type="AlphaFoldDB" id="A0A3B1ANP5"/>